<accession>A0A0B3SS22</accession>
<comment type="caution">
    <text evidence="1">The sequence shown here is derived from an EMBL/GenBank/DDBJ whole genome shotgun (WGS) entry which is preliminary data.</text>
</comment>
<keyword evidence="2" id="KW-1185">Reference proteome</keyword>
<dbReference type="STRING" id="561184.SAMN05216376_11485"/>
<accession>A0A225QF72</accession>
<dbReference type="GeneID" id="66503121"/>
<dbReference type="RefSeq" id="WP_043141140.1">
    <property type="nucleotide sequence ID" value="NZ_AP022337.1"/>
</dbReference>
<evidence type="ECO:0000313" key="2">
    <source>
        <dbReference type="Proteomes" id="UP000030960"/>
    </source>
</evidence>
<dbReference type="EMBL" id="JSUQ01000008">
    <property type="protein sequence ID" value="KHQ53274.1"/>
    <property type="molecule type" value="Genomic_DNA"/>
</dbReference>
<dbReference type="AlphaFoldDB" id="A0A0B3SS22"/>
<accession>A0A225PKQ9</accession>
<sequence>MSRRDARKALVLGLPEPLRKALVRQSVAHVPLAYLVRQTLRRALDAGIGWEKTVSSGDRRPILVQLSCEERARLEMWISSRKVSEEEAVLSLISALLDEEATATDTKKG</sequence>
<dbReference type="Proteomes" id="UP000030960">
    <property type="component" value="Unassembled WGS sequence"/>
</dbReference>
<proteinExistence type="predicted"/>
<name>A0A0B3SS22_9RHOB</name>
<gene>
    <name evidence="1" type="ORF">OA50_02301</name>
</gene>
<protein>
    <submittedName>
        <fullName evidence="1">Uncharacterized protein</fullName>
    </submittedName>
</protein>
<evidence type="ECO:0000313" key="1">
    <source>
        <dbReference type="EMBL" id="KHQ53274.1"/>
    </source>
</evidence>
<dbReference type="OrthoDB" id="7865974at2"/>
<organism evidence="1 2">
    <name type="scientific">Mameliella alba</name>
    <dbReference type="NCBI Taxonomy" id="561184"/>
    <lineage>
        <taxon>Bacteria</taxon>
        <taxon>Pseudomonadati</taxon>
        <taxon>Pseudomonadota</taxon>
        <taxon>Alphaproteobacteria</taxon>
        <taxon>Rhodobacterales</taxon>
        <taxon>Roseobacteraceae</taxon>
        <taxon>Mameliella</taxon>
    </lineage>
</organism>
<reference evidence="1 2" key="1">
    <citation type="submission" date="2014-10" db="EMBL/GenBank/DDBJ databases">
        <title>Genome sequence of Ponticoccus sp. strain UMTAT08 isolated from clonal culture of toxic dinoflagellate Alexandrium tamiyavanichii.</title>
        <authorList>
            <person name="Gan H.Y."/>
            <person name="Muhd D.-D."/>
            <person name="Mohd Noor M.E."/>
            <person name="Yeong Y.S."/>
            <person name="Usup G."/>
        </authorList>
    </citation>
    <scope>NUCLEOTIDE SEQUENCE [LARGE SCALE GENOMIC DNA]</scope>
    <source>
        <strain evidence="1 2">UMTAT08</strain>
    </source>
</reference>